<dbReference type="EMBL" id="JAVDYB010000001">
    <property type="protein sequence ID" value="MDR7278647.1"/>
    <property type="molecule type" value="Genomic_DNA"/>
</dbReference>
<protein>
    <submittedName>
        <fullName evidence="1">SAM-dependent methyltransferase</fullName>
    </submittedName>
</protein>
<organism evidence="1 2">
    <name type="scientific">Catenuloplanes atrovinosus</name>
    <dbReference type="NCBI Taxonomy" id="137266"/>
    <lineage>
        <taxon>Bacteria</taxon>
        <taxon>Bacillati</taxon>
        <taxon>Actinomycetota</taxon>
        <taxon>Actinomycetes</taxon>
        <taxon>Micromonosporales</taxon>
        <taxon>Micromonosporaceae</taxon>
        <taxon>Catenuloplanes</taxon>
    </lineage>
</organism>
<keyword evidence="1" id="KW-0808">Transferase</keyword>
<evidence type="ECO:0000313" key="1">
    <source>
        <dbReference type="EMBL" id="MDR7278647.1"/>
    </source>
</evidence>
<dbReference type="RefSeq" id="WP_310371692.1">
    <property type="nucleotide sequence ID" value="NZ_JAVDYB010000001.1"/>
</dbReference>
<keyword evidence="2" id="KW-1185">Reference proteome</keyword>
<keyword evidence="1" id="KW-0489">Methyltransferase</keyword>
<gene>
    <name evidence="1" type="ORF">J2S41_005425</name>
</gene>
<dbReference type="GO" id="GO:0032259">
    <property type="term" value="P:methylation"/>
    <property type="evidence" value="ECO:0007669"/>
    <property type="project" value="UniProtKB-KW"/>
</dbReference>
<dbReference type="Pfam" id="PF13489">
    <property type="entry name" value="Methyltransf_23"/>
    <property type="match status" value="1"/>
</dbReference>
<name>A0AAE3YSX2_9ACTN</name>
<comment type="caution">
    <text evidence="1">The sequence shown here is derived from an EMBL/GenBank/DDBJ whole genome shotgun (WGS) entry which is preliminary data.</text>
</comment>
<evidence type="ECO:0000313" key="2">
    <source>
        <dbReference type="Proteomes" id="UP001183643"/>
    </source>
</evidence>
<proteinExistence type="predicted"/>
<sequence length="242" mass="26733">MRGADIRSSAAVEERHWWYRERRALLARELRRLRNDPPQRQAIEIGAAGGGNCLVMRDFGYRVLATEQLPEGVEIARARGLDAIRADARDLPVESGGHDLLVAFDVLEHIAEDDLAAAEIHRVLRPGGTALIAVPADMRLWSSFDDLSGHVRRYDRAGLRALIEGAGLRVDALWSWNVLLRPAVALRRTATARPSETALRHDVTAVPPLLNTLLGAVVRLERHLPTGGLPGVSLFLRAHKPF</sequence>
<dbReference type="GO" id="GO:0008168">
    <property type="term" value="F:methyltransferase activity"/>
    <property type="evidence" value="ECO:0007669"/>
    <property type="project" value="UniProtKB-KW"/>
</dbReference>
<accession>A0AAE3YSX2</accession>
<dbReference type="SUPFAM" id="SSF53335">
    <property type="entry name" value="S-adenosyl-L-methionine-dependent methyltransferases"/>
    <property type="match status" value="1"/>
</dbReference>
<reference evidence="1" key="1">
    <citation type="submission" date="2023-07" db="EMBL/GenBank/DDBJ databases">
        <title>Sequencing the genomes of 1000 actinobacteria strains.</title>
        <authorList>
            <person name="Klenk H.-P."/>
        </authorList>
    </citation>
    <scope>NUCLEOTIDE SEQUENCE</scope>
    <source>
        <strain evidence="1">DSM 44707</strain>
    </source>
</reference>
<dbReference type="Gene3D" id="3.40.50.150">
    <property type="entry name" value="Vaccinia Virus protein VP39"/>
    <property type="match status" value="1"/>
</dbReference>
<dbReference type="InterPro" id="IPR029063">
    <property type="entry name" value="SAM-dependent_MTases_sf"/>
</dbReference>
<dbReference type="AlphaFoldDB" id="A0AAE3YSX2"/>
<dbReference type="CDD" id="cd02440">
    <property type="entry name" value="AdoMet_MTases"/>
    <property type="match status" value="1"/>
</dbReference>
<dbReference type="Proteomes" id="UP001183643">
    <property type="component" value="Unassembled WGS sequence"/>
</dbReference>